<sequence>MEMEMDAGRQTDGGGSEQGRQAGRQAGRWRVRPQSLDLHHSPNSARQEVSCTAQPATELQHSRHAAAPPPSPYTRTASAYVLVRRPRRFLIGVRRAAAQSHRRGTAARALGPRPDWLAPALPADSGQGCGSPSSRQPIIPTPVALGSPSTSSPVSRARAARASRAEQSRAEESEARIIYSFAIMPCGPWATNRRPHTVLSPSSPPRGVTGPV</sequence>
<feature type="region of interest" description="Disordered" evidence="1">
    <location>
        <begin position="1"/>
        <end position="74"/>
    </location>
</feature>
<evidence type="ECO:0000256" key="1">
    <source>
        <dbReference type="SAM" id="MobiDB-lite"/>
    </source>
</evidence>
<feature type="compositionally biased region" description="Basic and acidic residues" evidence="1">
    <location>
        <begin position="163"/>
        <end position="172"/>
    </location>
</feature>
<organism evidence="2 3">
    <name type="scientific">Coleophoma crateriformis</name>
    <dbReference type="NCBI Taxonomy" id="565419"/>
    <lineage>
        <taxon>Eukaryota</taxon>
        <taxon>Fungi</taxon>
        <taxon>Dikarya</taxon>
        <taxon>Ascomycota</taxon>
        <taxon>Pezizomycotina</taxon>
        <taxon>Leotiomycetes</taxon>
        <taxon>Helotiales</taxon>
        <taxon>Dermateaceae</taxon>
        <taxon>Coleophoma</taxon>
    </lineage>
</organism>
<dbReference type="Proteomes" id="UP000256328">
    <property type="component" value="Unassembled WGS sequence"/>
</dbReference>
<protein>
    <submittedName>
        <fullName evidence="2">Uncharacterized protein</fullName>
    </submittedName>
</protein>
<feature type="region of interest" description="Disordered" evidence="1">
    <location>
        <begin position="122"/>
        <end position="172"/>
    </location>
</feature>
<comment type="caution">
    <text evidence="2">The sequence shown here is derived from an EMBL/GenBank/DDBJ whole genome shotgun (WGS) entry which is preliminary data.</text>
</comment>
<feature type="compositionally biased region" description="Polar residues" evidence="1">
    <location>
        <begin position="41"/>
        <end position="59"/>
    </location>
</feature>
<name>A0A3D8QYX2_9HELO</name>
<dbReference type="AlphaFoldDB" id="A0A3D8QYX2"/>
<evidence type="ECO:0000313" key="3">
    <source>
        <dbReference type="Proteomes" id="UP000256328"/>
    </source>
</evidence>
<feature type="region of interest" description="Disordered" evidence="1">
    <location>
        <begin position="191"/>
        <end position="212"/>
    </location>
</feature>
<feature type="compositionally biased region" description="Low complexity" evidence="1">
    <location>
        <begin position="18"/>
        <end position="28"/>
    </location>
</feature>
<accession>A0A3D8QYX2</accession>
<gene>
    <name evidence="2" type="ORF">BP5796_09627</name>
</gene>
<proteinExistence type="predicted"/>
<dbReference type="EMBL" id="PDLN01000014">
    <property type="protein sequence ID" value="RDW66878.1"/>
    <property type="molecule type" value="Genomic_DNA"/>
</dbReference>
<reference evidence="2 3" key="1">
    <citation type="journal article" date="2018" name="IMA Fungus">
        <title>IMA Genome-F 9: Draft genome sequence of Annulohypoxylon stygium, Aspergillus mulundensis, Berkeleyomyces basicola (syn. Thielaviopsis basicola), Ceratocystis smalleyi, two Cercospora beticola strains, Coleophoma cylindrospora, Fusarium fracticaudum, Phialophora cf. hyalina, and Morchella septimelata.</title>
        <authorList>
            <person name="Wingfield B.D."/>
            <person name="Bills G.F."/>
            <person name="Dong Y."/>
            <person name="Huang W."/>
            <person name="Nel W.J."/>
            <person name="Swalarsk-Parry B.S."/>
            <person name="Vaghefi N."/>
            <person name="Wilken P.M."/>
            <person name="An Z."/>
            <person name="de Beer Z.W."/>
            <person name="De Vos L."/>
            <person name="Chen L."/>
            <person name="Duong T.A."/>
            <person name="Gao Y."/>
            <person name="Hammerbacher A."/>
            <person name="Kikkert J.R."/>
            <person name="Li Y."/>
            <person name="Li H."/>
            <person name="Li K."/>
            <person name="Li Q."/>
            <person name="Liu X."/>
            <person name="Ma X."/>
            <person name="Naidoo K."/>
            <person name="Pethybridge S.J."/>
            <person name="Sun J."/>
            <person name="Steenkamp E.T."/>
            <person name="van der Nest M.A."/>
            <person name="van Wyk S."/>
            <person name="Wingfield M.J."/>
            <person name="Xiong C."/>
            <person name="Yue Q."/>
            <person name="Zhang X."/>
        </authorList>
    </citation>
    <scope>NUCLEOTIDE SEQUENCE [LARGE SCALE GENOMIC DNA]</scope>
    <source>
        <strain evidence="2 3">BP5796</strain>
    </source>
</reference>
<evidence type="ECO:0000313" key="2">
    <source>
        <dbReference type="EMBL" id="RDW66878.1"/>
    </source>
</evidence>
<keyword evidence="3" id="KW-1185">Reference proteome</keyword>